<feature type="non-terminal residue" evidence="1">
    <location>
        <position position="1003"/>
    </location>
</feature>
<dbReference type="OrthoDB" id="2430809at2759"/>
<feature type="non-terminal residue" evidence="1">
    <location>
        <position position="1"/>
    </location>
</feature>
<gene>
    <name evidence="1" type="ORF">BGW38_006339</name>
</gene>
<proteinExistence type="predicted"/>
<name>A0A9P6FLY5_9FUNG</name>
<evidence type="ECO:0000313" key="1">
    <source>
        <dbReference type="EMBL" id="KAF9578070.1"/>
    </source>
</evidence>
<accession>A0A9P6FLY5</accession>
<dbReference type="EMBL" id="JAABOA010004039">
    <property type="protein sequence ID" value="KAF9578070.1"/>
    <property type="molecule type" value="Genomic_DNA"/>
</dbReference>
<keyword evidence="2" id="KW-1185">Reference proteome</keyword>
<sequence>TKLVVSGAVFGGSPSNVFSILKDVKIPLDVTAYINQAIAAIGSGNGASLLNRIGINDLVVDLNSPQVIGIDASIAIRNISLPAEIKLNYVGVNLAIDTVALAQVSIPSFKLQPSGDGLLITAHVDINLMTSEQLTTAISNLIAGVLGNQTTPATNLVISGAVFGGSPTSVFTILQRVIIPINIAPYINKIPQLIGGAGSIANRVSFGAFVIDLNSPQIIGVDTSISIKNVTLPAQIKLNYVGADIAIGQVPLVKLGVPQFTMQPNNGNLDIALRLELALQDSPALTATINGLVQTVLAGQPVPSTKLVVSGAVFGGSSSNVFTILKDVKIPLDVTAYINQAIGAIGSGNGASLFSRIGISDLVVDLNSPQVIGIDASVLVKNISLPAEIKLNYVGANIGINAVPLAQVAIPTFSLAPQNGDLALKVHVAISLLSSDELSKTISALVGALLESKPLPRTDLVISGAVFGGSPTKVFTILQGVIIPIDISALLAKLGGTIGGSGSLLNSIGLSGLAINLNQAPVIGIDANIAVRNLTLPAKLNVGYFGLDIGINNIPLVEVSLPKIELGQNGGDLIIGTHIDANLKETDASQSLVAALVNAVVAGQTPQGTIVISNIAFGPSKGNVYNILKGIQIPIPISKILSVVPTVPGGNGTSILDKIALDSADINMKNPPSIGADIAVALLGYQFDAKLLLNYVSISAFLDSTPLATISVPGIDLSSGNNQIALKVRSLVNLASGGDIQSKIAAIAAQIMGNGGGQDVNLVVSNIAFGGSSGSVFHILDKVRVSVPLAPYIQKLAGIVGGIIGGTPTPGGPAFAINNLEINAPSASDLSIGVAASISGIGSKISVEMPYVGLVVTAGGAPFVLPTINNFQLSNGNIALTLALPFQPAASQIIGSLSTPVSQLLFTSVGNVPGSVVVNSIRFGASPSQAFDIAAKIGLEIQLNSVFQKAQAYINANNPLHVTDMNTVLTTTGIDATISVPGIPLSVPLKMNFPITLSAYYKG</sequence>
<protein>
    <submittedName>
        <fullName evidence="1">Uncharacterized protein</fullName>
    </submittedName>
</protein>
<comment type="caution">
    <text evidence="1">The sequence shown here is derived from an EMBL/GenBank/DDBJ whole genome shotgun (WGS) entry which is preliminary data.</text>
</comment>
<organism evidence="1 2">
    <name type="scientific">Lunasporangiospora selenospora</name>
    <dbReference type="NCBI Taxonomy" id="979761"/>
    <lineage>
        <taxon>Eukaryota</taxon>
        <taxon>Fungi</taxon>
        <taxon>Fungi incertae sedis</taxon>
        <taxon>Mucoromycota</taxon>
        <taxon>Mortierellomycotina</taxon>
        <taxon>Mortierellomycetes</taxon>
        <taxon>Mortierellales</taxon>
        <taxon>Mortierellaceae</taxon>
        <taxon>Lunasporangiospora</taxon>
    </lineage>
</organism>
<dbReference type="Proteomes" id="UP000780801">
    <property type="component" value="Unassembled WGS sequence"/>
</dbReference>
<evidence type="ECO:0000313" key="2">
    <source>
        <dbReference type="Proteomes" id="UP000780801"/>
    </source>
</evidence>
<dbReference type="AlphaFoldDB" id="A0A9P6FLY5"/>
<reference evidence="1" key="1">
    <citation type="journal article" date="2020" name="Fungal Divers.">
        <title>Resolving the Mortierellaceae phylogeny through synthesis of multi-gene phylogenetics and phylogenomics.</title>
        <authorList>
            <person name="Vandepol N."/>
            <person name="Liber J."/>
            <person name="Desiro A."/>
            <person name="Na H."/>
            <person name="Kennedy M."/>
            <person name="Barry K."/>
            <person name="Grigoriev I.V."/>
            <person name="Miller A.N."/>
            <person name="O'Donnell K."/>
            <person name="Stajich J.E."/>
            <person name="Bonito G."/>
        </authorList>
    </citation>
    <scope>NUCLEOTIDE SEQUENCE</scope>
    <source>
        <strain evidence="1">KOD1015</strain>
    </source>
</reference>